<reference evidence="8" key="1">
    <citation type="submission" date="2019-08" db="EMBL/GenBank/DDBJ databases">
        <title>The improved chromosome-level genome for the pearl oyster Pinctada fucata martensii using PacBio sequencing and Hi-C.</title>
        <authorList>
            <person name="Zheng Z."/>
        </authorList>
    </citation>
    <scope>NUCLEOTIDE SEQUENCE</scope>
    <source>
        <strain evidence="8">ZZ-2019</strain>
        <tissue evidence="8">Adductor muscle</tissue>
    </source>
</reference>
<dbReference type="InterPro" id="IPR014716">
    <property type="entry name" value="Fibrinogen_a/b/g_C_1"/>
</dbReference>
<name>A0AA88XZT9_PINIB</name>
<organism evidence="8 9">
    <name type="scientific">Pinctada imbricata</name>
    <name type="common">Atlantic pearl-oyster</name>
    <name type="synonym">Pinctada martensii</name>
    <dbReference type="NCBI Taxonomy" id="66713"/>
    <lineage>
        <taxon>Eukaryota</taxon>
        <taxon>Metazoa</taxon>
        <taxon>Spiralia</taxon>
        <taxon>Lophotrochozoa</taxon>
        <taxon>Mollusca</taxon>
        <taxon>Bivalvia</taxon>
        <taxon>Autobranchia</taxon>
        <taxon>Pteriomorphia</taxon>
        <taxon>Pterioida</taxon>
        <taxon>Pterioidea</taxon>
        <taxon>Pteriidae</taxon>
        <taxon>Pinctada</taxon>
    </lineage>
</organism>
<dbReference type="GO" id="GO:0005576">
    <property type="term" value="C:extracellular region"/>
    <property type="evidence" value="ECO:0007669"/>
    <property type="project" value="UniProtKB-SubCell"/>
</dbReference>
<dbReference type="PANTHER" id="PTHR47221">
    <property type="entry name" value="FIBRINOGEN ALPHA CHAIN"/>
    <property type="match status" value="1"/>
</dbReference>
<evidence type="ECO:0000256" key="3">
    <source>
        <dbReference type="ARBA" id="ARBA00022729"/>
    </source>
</evidence>
<dbReference type="InterPro" id="IPR020837">
    <property type="entry name" value="Fibrinogen_CS"/>
</dbReference>
<sequence length="206" mass="23873">MAYCDMEHDGGGWTVIQRRRDGSVSFDRDWASYRDGFGNRSGEFWLGNDHIHDLTRSGNTRLRIEVMDWLRVTGYAEYQYFNVQSESSNYRLSVGSYKGNIGDSFNYPNSYLLRHNQMAFSTKDRDHDNNFNSCARVLNGGWWFNSCYSSNLNGQFSKTGPYGTRTMGEIAGEPTLEGTGVEWYPWKHKQYSLLQSEMKIRPEVFP</sequence>
<feature type="domain" description="Fibrinogen C-terminal" evidence="7">
    <location>
        <begin position="1"/>
        <end position="204"/>
    </location>
</feature>
<dbReference type="PROSITE" id="PS51406">
    <property type="entry name" value="FIBRINOGEN_C_2"/>
    <property type="match status" value="1"/>
</dbReference>
<dbReference type="CDD" id="cd00087">
    <property type="entry name" value="FReD"/>
    <property type="match status" value="1"/>
</dbReference>
<dbReference type="Gene3D" id="3.90.215.10">
    <property type="entry name" value="Gamma Fibrinogen, chain A, domain 1"/>
    <property type="match status" value="1"/>
</dbReference>
<dbReference type="Proteomes" id="UP001186944">
    <property type="component" value="Unassembled WGS sequence"/>
</dbReference>
<dbReference type="AlphaFoldDB" id="A0AA88XZT9"/>
<dbReference type="InterPro" id="IPR037579">
    <property type="entry name" value="FIB_ANG-like"/>
</dbReference>
<comment type="caution">
    <text evidence="8">The sequence shown here is derived from an EMBL/GenBank/DDBJ whole genome shotgun (WGS) entry which is preliminary data.</text>
</comment>
<evidence type="ECO:0000259" key="7">
    <source>
        <dbReference type="PROSITE" id="PS51406"/>
    </source>
</evidence>
<dbReference type="EMBL" id="VSWD01000008">
    <property type="protein sequence ID" value="KAK3095029.1"/>
    <property type="molecule type" value="Genomic_DNA"/>
</dbReference>
<dbReference type="InterPro" id="IPR002181">
    <property type="entry name" value="Fibrinogen_a/b/g_C_dom"/>
</dbReference>
<gene>
    <name evidence="8" type="ORF">FSP39_009355</name>
</gene>
<evidence type="ECO:0000256" key="1">
    <source>
        <dbReference type="ARBA" id="ARBA00004613"/>
    </source>
</evidence>
<protein>
    <recommendedName>
        <fullName evidence="7">Fibrinogen C-terminal domain-containing protein</fullName>
    </recommendedName>
</protein>
<keyword evidence="4" id="KW-0175">Coiled coil</keyword>
<dbReference type="Pfam" id="PF00147">
    <property type="entry name" value="Fibrinogen_C"/>
    <property type="match status" value="1"/>
</dbReference>
<keyword evidence="3" id="KW-0732">Signal</keyword>
<dbReference type="SUPFAM" id="SSF56496">
    <property type="entry name" value="Fibrinogen C-terminal domain-like"/>
    <property type="match status" value="1"/>
</dbReference>
<evidence type="ECO:0000256" key="6">
    <source>
        <dbReference type="ARBA" id="ARBA00023180"/>
    </source>
</evidence>
<evidence type="ECO:0000313" key="9">
    <source>
        <dbReference type="Proteomes" id="UP001186944"/>
    </source>
</evidence>
<evidence type="ECO:0000256" key="5">
    <source>
        <dbReference type="ARBA" id="ARBA00023157"/>
    </source>
</evidence>
<accession>A0AA88XZT9</accession>
<keyword evidence="5" id="KW-1015">Disulfide bond</keyword>
<comment type="subcellular location">
    <subcellularLocation>
        <location evidence="1">Secreted</location>
    </subcellularLocation>
</comment>
<proteinExistence type="predicted"/>
<keyword evidence="9" id="KW-1185">Reference proteome</keyword>
<dbReference type="SMART" id="SM00186">
    <property type="entry name" value="FBG"/>
    <property type="match status" value="1"/>
</dbReference>
<evidence type="ECO:0000256" key="2">
    <source>
        <dbReference type="ARBA" id="ARBA00022525"/>
    </source>
</evidence>
<keyword evidence="2" id="KW-0964">Secreted</keyword>
<keyword evidence="6" id="KW-0325">Glycoprotein</keyword>
<evidence type="ECO:0000313" key="8">
    <source>
        <dbReference type="EMBL" id="KAK3095029.1"/>
    </source>
</evidence>
<dbReference type="PANTHER" id="PTHR47221:SF6">
    <property type="entry name" value="FIBRINOGEN ALPHA CHAIN"/>
    <property type="match status" value="1"/>
</dbReference>
<evidence type="ECO:0000256" key="4">
    <source>
        <dbReference type="ARBA" id="ARBA00023054"/>
    </source>
</evidence>
<dbReference type="InterPro" id="IPR036056">
    <property type="entry name" value="Fibrinogen-like_C"/>
</dbReference>
<dbReference type="PROSITE" id="PS00514">
    <property type="entry name" value="FIBRINOGEN_C_1"/>
    <property type="match status" value="1"/>
</dbReference>